<dbReference type="Pfam" id="PF09603">
    <property type="entry name" value="Fib_succ_major"/>
    <property type="match status" value="1"/>
</dbReference>
<gene>
    <name evidence="3" type="ORF">KL86DYS1_31419</name>
</gene>
<evidence type="ECO:0000256" key="1">
    <source>
        <dbReference type="SAM" id="SignalP"/>
    </source>
</evidence>
<feature type="chain" id="PRO_5012329531" description="Fibrobacter succinogenes major paralogous domain-containing protein" evidence="1">
    <location>
        <begin position="22"/>
        <end position="718"/>
    </location>
</feature>
<keyword evidence="1" id="KW-0732">Signal</keyword>
<dbReference type="InterPro" id="IPR011871">
    <property type="entry name" value="Fib_succ_major"/>
</dbReference>
<organism evidence="3">
    <name type="scientific">uncultured Dysgonomonas sp</name>
    <dbReference type="NCBI Taxonomy" id="206096"/>
    <lineage>
        <taxon>Bacteria</taxon>
        <taxon>Pseudomonadati</taxon>
        <taxon>Bacteroidota</taxon>
        <taxon>Bacteroidia</taxon>
        <taxon>Bacteroidales</taxon>
        <taxon>Dysgonomonadaceae</taxon>
        <taxon>Dysgonomonas</taxon>
        <taxon>environmental samples</taxon>
    </lineage>
</organism>
<dbReference type="RefSeq" id="WP_296944181.1">
    <property type="nucleotide sequence ID" value="NZ_LT599032.1"/>
</dbReference>
<evidence type="ECO:0000313" key="3">
    <source>
        <dbReference type="EMBL" id="SBW06605.1"/>
    </source>
</evidence>
<feature type="domain" description="Fibrobacter succinogenes major paralogous" evidence="2">
    <location>
        <begin position="437"/>
        <end position="713"/>
    </location>
</feature>
<evidence type="ECO:0000259" key="2">
    <source>
        <dbReference type="Pfam" id="PF09603"/>
    </source>
</evidence>
<dbReference type="EMBL" id="FLUM01000003">
    <property type="protein sequence ID" value="SBW06605.1"/>
    <property type="molecule type" value="Genomic_DNA"/>
</dbReference>
<proteinExistence type="predicted"/>
<dbReference type="AlphaFoldDB" id="A0A212K530"/>
<protein>
    <recommendedName>
        <fullName evidence="2">Fibrobacter succinogenes major paralogous domain-containing protein</fullName>
    </recommendedName>
</protein>
<feature type="signal peptide" evidence="1">
    <location>
        <begin position="1"/>
        <end position="21"/>
    </location>
</feature>
<name>A0A212K530_9BACT</name>
<sequence>MKKILILATLIALTSPMTICAQVTIGSALNPSPGAILDLKENSNYGANSTRGLVLPRVKLTAKNELFPMFKEDPNYTSIVKDEQDALHIGLLVYNLNQCDGFGKGVYQWEGKSWVPLLGVKAGISPPDLTSTYPATEKIDDNTLLVHLPSGLDIRTFPSDKKFSLPINWSDATKGSMNRTAVAASAFGGLNFVNPDDHPTSWTPNPATISPVTFNFHLNDMSDIITSRNANISDPFKSRETILTFELPGNECYSEKAVQVRMNQTNYRLVVSRYSGELQEFGYRFRNSTSLNPSGADYYRFLSTPNNEIEVYSNLVWNRTYSTTTTGIVDEINIPVSDGKNTIDGTYPFAKTYFPTYNVNIDGTRGKEIGVINFTDAASTARMYPVEVHLVQCRSGDFDAPENAPNDPSMWSDRALRHTDEQGKPFYSAYFGSAGRWMTTNLATTAYSAGSNGTKELKPYVDISTELQDSGNPKYAYPQKGAVNFDPGTVLDWGATPTDWRWEEGLLYNWYAASGRNYNATDNTDEANTTPNQPIQGICPNGWHLPSDEEWHELEKEIYENIDKYGMYDMTDITVWNTHISSTTPVGWNPSWNTDIWFRGNPIGDNHLGHGAAMKEICPILDGNFFAYQIGSLNYSKEPKSGGFSAIMVGRITGKEDGISPDIMYQQHRGWDTNFWSSSQFSADDAWERALAIRNGGVSRRSIYKTRLQSVRCKKSSL</sequence>
<reference evidence="3" key="1">
    <citation type="submission" date="2016-04" db="EMBL/GenBank/DDBJ databases">
        <authorList>
            <person name="Evans L.H."/>
            <person name="Alamgir A."/>
            <person name="Owens N."/>
            <person name="Weber N.D."/>
            <person name="Virtaneva K."/>
            <person name="Barbian K."/>
            <person name="Babar A."/>
            <person name="Rosenke K."/>
        </authorList>
    </citation>
    <scope>NUCLEOTIDE SEQUENCE</scope>
    <source>
        <strain evidence="3">86-1</strain>
    </source>
</reference>
<accession>A0A212K530</accession>